<keyword evidence="2" id="KW-0001">2Fe-2S</keyword>
<dbReference type="Pfam" id="PF04324">
    <property type="entry name" value="Fer2_BFD"/>
    <property type="match status" value="1"/>
</dbReference>
<dbReference type="KEGG" id="fes:HER31_18060"/>
<dbReference type="Proteomes" id="UP000501602">
    <property type="component" value="Chromosome"/>
</dbReference>
<evidence type="ECO:0000259" key="10">
    <source>
        <dbReference type="Pfam" id="PF04324"/>
    </source>
</evidence>
<evidence type="ECO:0000256" key="6">
    <source>
        <dbReference type="ARBA" id="ARBA00023014"/>
    </source>
</evidence>
<evidence type="ECO:0000313" key="12">
    <source>
        <dbReference type="Proteomes" id="UP000501602"/>
    </source>
</evidence>
<dbReference type="InterPro" id="IPR007419">
    <property type="entry name" value="BFD-like_2Fe2S-bd_dom"/>
</dbReference>
<accession>A0A6H1UJ51</accession>
<keyword evidence="6" id="KW-0411">Iron-sulfur</keyword>
<evidence type="ECO:0000256" key="3">
    <source>
        <dbReference type="ARBA" id="ARBA00022723"/>
    </source>
</evidence>
<dbReference type="AlphaFoldDB" id="A0A6H1UJ51"/>
<keyword evidence="5" id="KW-0408">Iron</keyword>
<evidence type="ECO:0000256" key="1">
    <source>
        <dbReference type="ARBA" id="ARBA00022448"/>
    </source>
</evidence>
<dbReference type="InterPro" id="IPR052371">
    <property type="entry name" value="BFD-associated_ferredoxin"/>
</dbReference>
<name>A0A6H1UJ51_9GAMM</name>
<keyword evidence="1" id="KW-0813">Transport</keyword>
<dbReference type="PANTHER" id="PTHR37424:SF1">
    <property type="entry name" value="BACTERIOFERRITIN-ASSOCIATED FERREDOXIN"/>
    <property type="match status" value="1"/>
</dbReference>
<evidence type="ECO:0000256" key="9">
    <source>
        <dbReference type="ARBA" id="ARBA00046332"/>
    </source>
</evidence>
<keyword evidence="4" id="KW-0249">Electron transport</keyword>
<keyword evidence="3" id="KW-0479">Metal-binding</keyword>
<evidence type="ECO:0000256" key="7">
    <source>
        <dbReference type="ARBA" id="ARBA00034078"/>
    </source>
</evidence>
<evidence type="ECO:0000256" key="8">
    <source>
        <dbReference type="ARBA" id="ARBA00039386"/>
    </source>
</evidence>
<evidence type="ECO:0000313" key="11">
    <source>
        <dbReference type="EMBL" id="QIZ78640.1"/>
    </source>
</evidence>
<dbReference type="Gene3D" id="1.10.10.1100">
    <property type="entry name" value="BFD-like [2Fe-2S]-binding domain"/>
    <property type="match status" value="1"/>
</dbReference>
<evidence type="ECO:0000256" key="4">
    <source>
        <dbReference type="ARBA" id="ARBA00022982"/>
    </source>
</evidence>
<feature type="domain" description="BFD-like [2Fe-2S]-binding" evidence="10">
    <location>
        <begin position="2"/>
        <end position="50"/>
    </location>
</feature>
<dbReference type="InterPro" id="IPR041854">
    <property type="entry name" value="BFD-like_2Fe2S-bd_dom_sf"/>
</dbReference>
<protein>
    <recommendedName>
        <fullName evidence="8">Bacterioferritin-associated ferredoxin</fullName>
    </recommendedName>
</protein>
<dbReference type="RefSeq" id="WP_168662795.1">
    <property type="nucleotide sequence ID" value="NZ_CP051180.1"/>
</dbReference>
<organism evidence="11 12">
    <name type="scientific">Ferrimonas lipolytica</name>
    <dbReference type="NCBI Taxonomy" id="2724191"/>
    <lineage>
        <taxon>Bacteria</taxon>
        <taxon>Pseudomonadati</taxon>
        <taxon>Pseudomonadota</taxon>
        <taxon>Gammaproteobacteria</taxon>
        <taxon>Alteromonadales</taxon>
        <taxon>Ferrimonadaceae</taxon>
        <taxon>Ferrimonas</taxon>
    </lineage>
</organism>
<dbReference type="CDD" id="cd19945">
    <property type="entry name" value="Fer2_BFD"/>
    <property type="match status" value="1"/>
</dbReference>
<dbReference type="GO" id="GO:0046872">
    <property type="term" value="F:metal ion binding"/>
    <property type="evidence" value="ECO:0007669"/>
    <property type="project" value="UniProtKB-KW"/>
</dbReference>
<dbReference type="GO" id="GO:0051537">
    <property type="term" value="F:2 iron, 2 sulfur cluster binding"/>
    <property type="evidence" value="ECO:0007669"/>
    <property type="project" value="UniProtKB-KW"/>
</dbReference>
<proteinExistence type="inferred from homology"/>
<keyword evidence="12" id="KW-1185">Reference proteome</keyword>
<dbReference type="EMBL" id="CP051180">
    <property type="protein sequence ID" value="QIZ78640.1"/>
    <property type="molecule type" value="Genomic_DNA"/>
</dbReference>
<dbReference type="PANTHER" id="PTHR37424">
    <property type="entry name" value="BACTERIOFERRITIN-ASSOCIATED FERREDOXIN"/>
    <property type="match status" value="1"/>
</dbReference>
<sequence>MYICVCFGVTDTQIKQAIENGATDLKALQAELNVGSQCGKCIRTTLEMMEQTKDLEPNYYQAA</sequence>
<evidence type="ECO:0000256" key="2">
    <source>
        <dbReference type="ARBA" id="ARBA00022714"/>
    </source>
</evidence>
<comment type="cofactor">
    <cofactor evidence="7">
        <name>[2Fe-2S] cluster</name>
        <dbReference type="ChEBI" id="CHEBI:190135"/>
    </cofactor>
</comment>
<evidence type="ECO:0000256" key="5">
    <source>
        <dbReference type="ARBA" id="ARBA00023004"/>
    </source>
</evidence>
<comment type="similarity">
    <text evidence="9">Belongs to the Bfd family.</text>
</comment>
<reference evidence="11 12" key="1">
    <citation type="submission" date="2020-04" db="EMBL/GenBank/DDBJ databases">
        <title>Ferrimonas sp. S7 isolated from sea water.</title>
        <authorList>
            <person name="Bae S.S."/>
            <person name="Baek K."/>
        </authorList>
    </citation>
    <scope>NUCLEOTIDE SEQUENCE [LARGE SCALE GENOMIC DNA]</scope>
    <source>
        <strain evidence="11 12">S7</strain>
    </source>
</reference>
<gene>
    <name evidence="11" type="ORF">HER31_18060</name>
</gene>